<dbReference type="Pfam" id="PF13489">
    <property type="entry name" value="Methyltransf_23"/>
    <property type="match status" value="1"/>
</dbReference>
<dbReference type="AlphaFoldDB" id="A0A0G2EIS1"/>
<dbReference type="Proteomes" id="UP000053317">
    <property type="component" value="Unassembled WGS sequence"/>
</dbReference>
<dbReference type="InterPro" id="IPR029063">
    <property type="entry name" value="SAM-dependent_MTases_sf"/>
</dbReference>
<dbReference type="Gene3D" id="3.40.50.150">
    <property type="entry name" value="Vaccinia Virus protein VP39"/>
    <property type="match status" value="1"/>
</dbReference>
<evidence type="ECO:0000313" key="2">
    <source>
        <dbReference type="Proteomes" id="UP000053317"/>
    </source>
</evidence>
<accession>A0A0G2EIS1</accession>
<dbReference type="CDD" id="cd02440">
    <property type="entry name" value="AdoMet_MTases"/>
    <property type="match status" value="1"/>
</dbReference>
<dbReference type="EMBL" id="LCWF01000078">
    <property type="protein sequence ID" value="KKY22274.1"/>
    <property type="molecule type" value="Genomic_DNA"/>
</dbReference>
<keyword evidence="2" id="KW-1185">Reference proteome</keyword>
<evidence type="ECO:0000313" key="1">
    <source>
        <dbReference type="EMBL" id="KKY22274.1"/>
    </source>
</evidence>
<proteinExistence type="predicted"/>
<name>A0A0G2EIS1_PHACM</name>
<reference evidence="1 2" key="2">
    <citation type="submission" date="2015-05" db="EMBL/GenBank/DDBJ databases">
        <authorList>
            <person name="Morales-Cruz A."/>
            <person name="Amrine K.C."/>
            <person name="Cantu D."/>
        </authorList>
    </citation>
    <scope>NUCLEOTIDE SEQUENCE [LARGE SCALE GENOMIC DNA]</scope>
    <source>
        <strain evidence="1">UCRPC4</strain>
    </source>
</reference>
<comment type="caution">
    <text evidence="1">The sequence shown here is derived from an EMBL/GenBank/DDBJ whole genome shotgun (WGS) entry which is preliminary data.</text>
</comment>
<dbReference type="SUPFAM" id="SSF53335">
    <property type="entry name" value="S-adenosyl-L-methionine-dependent methyltransferases"/>
    <property type="match status" value="1"/>
</dbReference>
<reference evidence="1 2" key="1">
    <citation type="submission" date="2015-05" db="EMBL/GenBank/DDBJ databases">
        <title>Distinctive expansion of gene families associated with plant cell wall degradation and secondary metabolism in the genomes of grapevine trunk pathogens.</title>
        <authorList>
            <person name="Lawrence D.P."/>
            <person name="Travadon R."/>
            <person name="Rolshausen P.E."/>
            <person name="Baumgartner K."/>
        </authorList>
    </citation>
    <scope>NUCLEOTIDE SEQUENCE [LARGE SCALE GENOMIC DNA]</scope>
    <source>
        <strain evidence="1">UCRPC4</strain>
    </source>
</reference>
<organism evidence="1 2">
    <name type="scientific">Phaeomoniella chlamydospora</name>
    <name type="common">Phaeoacremonium chlamydosporum</name>
    <dbReference type="NCBI Taxonomy" id="158046"/>
    <lineage>
        <taxon>Eukaryota</taxon>
        <taxon>Fungi</taxon>
        <taxon>Dikarya</taxon>
        <taxon>Ascomycota</taxon>
        <taxon>Pezizomycotina</taxon>
        <taxon>Eurotiomycetes</taxon>
        <taxon>Chaetothyriomycetidae</taxon>
        <taxon>Phaeomoniellales</taxon>
        <taxon>Phaeomoniellaceae</taxon>
        <taxon>Phaeomoniella</taxon>
    </lineage>
</organism>
<gene>
    <name evidence="1" type="ORF">UCRPC4_g03323</name>
</gene>
<sequence length="322" mass="36061">MSPEEARQQRRDRNTHVTAAEARDIYDVRFAALYDDLYFYKDTEAATLVSKAGLQPGMFVLDLGTGTGAVARAADRAVGPLGFVAAVDISMPMLQVAFAKGGWANVGFGYLDAHGLQNEIGEVATVENFVNIMPSDRRHRFVDFRGFDRILALGLYNDIEVAQRPAVLRRWASLLAPGGVLVYESFPLTRDLATVVFRDLTRQHEYAWPGTAKTRIWLAAAESFDRAFQDGEQAATAAGLTAVNKGRMCKKEKFFDAFSTEILPTAERRWQRSVRHHDGTMPHQFLENEKRRCYEREKGIAVSKGWQMTHQTAAVVLEVKLT</sequence>
<evidence type="ECO:0008006" key="3">
    <source>
        <dbReference type="Google" id="ProtNLM"/>
    </source>
</evidence>
<protein>
    <recommendedName>
        <fullName evidence="3">Methyltransferase domain-containing protein</fullName>
    </recommendedName>
</protein>